<dbReference type="STRING" id="121845.A0A3Q0J9E7"/>
<dbReference type="GO" id="GO:0005634">
    <property type="term" value="C:nucleus"/>
    <property type="evidence" value="ECO:0007669"/>
    <property type="project" value="TreeGrafter"/>
</dbReference>
<dbReference type="GO" id="GO:0005667">
    <property type="term" value="C:transcription regulator complex"/>
    <property type="evidence" value="ECO:0007669"/>
    <property type="project" value="TreeGrafter"/>
</dbReference>
<dbReference type="Gene3D" id="3.10.390.10">
    <property type="entry name" value="SAND domain-like"/>
    <property type="match status" value="1"/>
</dbReference>
<dbReference type="PANTHER" id="PTHR10005:SF25">
    <property type="entry name" value="SNO ONCOGENE, ISOFORM B"/>
    <property type="match status" value="1"/>
</dbReference>
<dbReference type="Pfam" id="PF02437">
    <property type="entry name" value="Ski_Sno_DHD"/>
    <property type="match status" value="1"/>
</dbReference>
<name>A0A3Q0J9E7_DIACI</name>
<dbReference type="InterPro" id="IPR003380">
    <property type="entry name" value="SKI/SNO/DAC"/>
</dbReference>
<dbReference type="OrthoDB" id="3938623at2759"/>
<dbReference type="CDD" id="cd21079">
    <property type="entry name" value="DHD_Ski_Sno"/>
    <property type="match status" value="1"/>
</dbReference>
<dbReference type="InterPro" id="IPR014890">
    <property type="entry name" value="c-SKI_SMAD4-bd_dom"/>
</dbReference>
<dbReference type="InterPro" id="IPR037000">
    <property type="entry name" value="Ski_DNA-bd_sf"/>
</dbReference>
<evidence type="ECO:0000256" key="2">
    <source>
        <dbReference type="SAM" id="MobiDB-lite"/>
    </source>
</evidence>
<accession>A0A3Q0J9E7</accession>
<reference evidence="5" key="1">
    <citation type="submission" date="2025-08" db="UniProtKB">
        <authorList>
            <consortium name="RefSeq"/>
        </authorList>
    </citation>
    <scope>IDENTIFICATION</scope>
</reference>
<dbReference type="Pfam" id="PF08782">
    <property type="entry name" value="c-SKI_SMAD_bind"/>
    <property type="match status" value="1"/>
</dbReference>
<dbReference type="PANTHER" id="PTHR10005">
    <property type="entry name" value="SKI ONCOGENE-RELATED"/>
    <property type="match status" value="1"/>
</dbReference>
<dbReference type="CTD" id="5740414"/>
<dbReference type="AlphaFoldDB" id="A0A3Q0J9E7"/>
<dbReference type="PaxDb" id="121845-A0A3Q0J9E7"/>
<proteinExistence type="inferred from homology"/>
<organism evidence="4 5">
    <name type="scientific">Diaphorina citri</name>
    <name type="common">Asian citrus psyllid</name>
    <dbReference type="NCBI Taxonomy" id="121845"/>
    <lineage>
        <taxon>Eukaryota</taxon>
        <taxon>Metazoa</taxon>
        <taxon>Ecdysozoa</taxon>
        <taxon>Arthropoda</taxon>
        <taxon>Hexapoda</taxon>
        <taxon>Insecta</taxon>
        <taxon>Pterygota</taxon>
        <taxon>Neoptera</taxon>
        <taxon>Paraneoptera</taxon>
        <taxon>Hemiptera</taxon>
        <taxon>Sternorrhyncha</taxon>
        <taxon>Psylloidea</taxon>
        <taxon>Psyllidae</taxon>
        <taxon>Diaphorininae</taxon>
        <taxon>Diaphorina</taxon>
    </lineage>
</organism>
<dbReference type="SUPFAM" id="SSF46955">
    <property type="entry name" value="Putative DNA-binding domain"/>
    <property type="match status" value="1"/>
</dbReference>
<dbReference type="GO" id="GO:0005737">
    <property type="term" value="C:cytoplasm"/>
    <property type="evidence" value="ECO:0007669"/>
    <property type="project" value="TreeGrafter"/>
</dbReference>
<dbReference type="GO" id="GO:0046332">
    <property type="term" value="F:SMAD binding"/>
    <property type="evidence" value="ECO:0007669"/>
    <property type="project" value="InterPro"/>
</dbReference>
<comment type="similarity">
    <text evidence="1">Belongs to the SKI family.</text>
</comment>
<dbReference type="GO" id="GO:0000981">
    <property type="term" value="F:DNA-binding transcription factor activity, RNA polymerase II-specific"/>
    <property type="evidence" value="ECO:0007669"/>
    <property type="project" value="TreeGrafter"/>
</dbReference>
<evidence type="ECO:0000313" key="5">
    <source>
        <dbReference type="RefSeq" id="XP_026683340.1"/>
    </source>
</evidence>
<dbReference type="Proteomes" id="UP000079169">
    <property type="component" value="Unplaced"/>
</dbReference>
<dbReference type="Gene3D" id="3.10.260.20">
    <property type="entry name" value="Ski"/>
    <property type="match status" value="1"/>
</dbReference>
<gene>
    <name evidence="5" type="primary">LOC103514614</name>
</gene>
<dbReference type="GO" id="GO:0000978">
    <property type="term" value="F:RNA polymerase II cis-regulatory region sequence-specific DNA binding"/>
    <property type="evidence" value="ECO:0007669"/>
    <property type="project" value="TreeGrafter"/>
</dbReference>
<dbReference type="RefSeq" id="XP_026683340.1">
    <property type="nucleotide sequence ID" value="XM_026827539.1"/>
</dbReference>
<dbReference type="InterPro" id="IPR010919">
    <property type="entry name" value="SAND-like_dom_sf"/>
</dbReference>
<evidence type="ECO:0000256" key="1">
    <source>
        <dbReference type="ARBA" id="ARBA00009513"/>
    </source>
</evidence>
<dbReference type="GO" id="GO:0030514">
    <property type="term" value="P:negative regulation of BMP signaling pathway"/>
    <property type="evidence" value="ECO:0007669"/>
    <property type="project" value="TreeGrafter"/>
</dbReference>
<protein>
    <submittedName>
        <fullName evidence="5">Ski oncogene</fullName>
    </submittedName>
</protein>
<dbReference type="KEGG" id="dci:103514614"/>
<feature type="region of interest" description="Disordered" evidence="2">
    <location>
        <begin position="49"/>
        <end position="69"/>
    </location>
</feature>
<dbReference type="SUPFAM" id="SSF63763">
    <property type="entry name" value="SAND domain-like"/>
    <property type="match status" value="1"/>
</dbReference>
<feature type="domain" description="c-SKI SMAD4-binding" evidence="3">
    <location>
        <begin position="196"/>
        <end position="288"/>
    </location>
</feature>
<dbReference type="InterPro" id="IPR009061">
    <property type="entry name" value="DNA-bd_dom_put_sf"/>
</dbReference>
<dbReference type="SMART" id="SM01046">
    <property type="entry name" value="c-SKI_SMAD_bind"/>
    <property type="match status" value="1"/>
</dbReference>
<feature type="compositionally biased region" description="Pro residues" evidence="2">
    <location>
        <begin position="60"/>
        <end position="69"/>
    </location>
</feature>
<keyword evidence="4" id="KW-1185">Reference proteome</keyword>
<sequence>MMETIGQQPAYNPHLKKVLKTYQLSAVKSLQGPSTVLRTEGVVTVTLVPKKEPADSAEPSPEPYITPPPPPIQQLPILTTSDQSRSELSETLLEGETISCFVVGGEKRLCLPQILNSVLRDFSLPQINQVCDDLQIFCSRCNPEQLEILKLSGILPLTAASCGLMTKTDAERLCSTLLHQRPGPTPRHIDKIVTFSFKVYHECFGKCKGVCMPELFTDGESRCIQCLECHGFFSPQKFVCHVHLSSENRTCHWGFESVKWRSYLLAVEEQQNYDQCLKILQIFKEQHIETTTSGKRKQVS</sequence>
<dbReference type="InterPro" id="IPR023216">
    <property type="entry name" value="Tscrpt_reg_SKI_SnoN"/>
</dbReference>
<dbReference type="GeneID" id="103514614"/>
<evidence type="ECO:0000259" key="3">
    <source>
        <dbReference type="SMART" id="SM01046"/>
    </source>
</evidence>
<dbReference type="FunFam" id="3.10.260.20:FF:000002">
    <property type="entry name" value="SKI-like oncogene a"/>
    <property type="match status" value="1"/>
</dbReference>
<evidence type="ECO:0000313" key="4">
    <source>
        <dbReference type="Proteomes" id="UP000079169"/>
    </source>
</evidence>